<dbReference type="Pfam" id="PF00605">
    <property type="entry name" value="IRF"/>
    <property type="match status" value="1"/>
</dbReference>
<evidence type="ECO:0000256" key="1">
    <source>
        <dbReference type="ARBA" id="ARBA00004123"/>
    </source>
</evidence>
<dbReference type="SMART" id="SM00348">
    <property type="entry name" value="IRF"/>
    <property type="match status" value="1"/>
</dbReference>
<sequence>MAQPKPLFVPWLYEQIQSGNYPGVSWTNKELRQFSIPWKHALRQDSNSADVLIFKAWAQTSAAGDGRINGDHSVWKRNFRSALRAKGFKMIIDSKNDSANPHKVYQFPSEPHSAASGSEGSQETDFSPELYVDENDVFSTHPQGLEQDFTGLNLQESPSKVHEVWPPDQLYLGLEEQVLFQETSQCQETQYTHYQVVDLHGQFSPAEGAVGGLGQNSASEGATAASHHSPAYQPDGEGVGHQESVPVQKLETFFRIKVYYKGKMVKEQLVENDAGFRLMYQGNMDEASAMGSADLPVVTLPFPENIPDQIQAKHTIDILNNLGGLEIRRLDGVVCGHRWGSSRIYWGLCKHENSQTPRELSKNKPENIYLFKDYLSGLMSFIQRSRESPSYTLYFFLGEKWPDPKMKPWEKKLIMIEVVLTSLEVLNTIAVSNGASSLESVELQLSLEQMMELC</sequence>
<dbReference type="PROSITE" id="PS00601">
    <property type="entry name" value="IRF_1"/>
    <property type="match status" value="1"/>
</dbReference>
<keyword evidence="4" id="KW-0804">Transcription</keyword>
<evidence type="ECO:0000313" key="6">
    <source>
        <dbReference type="EMBL" id="RXN12069.1"/>
    </source>
</evidence>
<dbReference type="PRINTS" id="PR00267">
    <property type="entry name" value="INTFRNREGFCT"/>
</dbReference>
<dbReference type="GO" id="GO:0005634">
    <property type="term" value="C:nucleus"/>
    <property type="evidence" value="ECO:0007669"/>
    <property type="project" value="UniProtKB-SubCell"/>
</dbReference>
<dbReference type="GO" id="GO:0045893">
    <property type="term" value="P:positive regulation of DNA-templated transcription"/>
    <property type="evidence" value="ECO:0007669"/>
    <property type="project" value="UniProtKB-ARBA"/>
</dbReference>
<dbReference type="InterPro" id="IPR036390">
    <property type="entry name" value="WH_DNA-bd_sf"/>
</dbReference>
<protein>
    <submittedName>
        <fullName evidence="6">Interferon regulatory factor 3-like protein</fullName>
    </submittedName>
</protein>
<dbReference type="InterPro" id="IPR019817">
    <property type="entry name" value="Interferon_reg_fac_CS"/>
</dbReference>
<accession>A0A498LUF1</accession>
<keyword evidence="7" id="KW-1185">Reference proteome</keyword>
<gene>
    <name evidence="6" type="ORF">ROHU_029704</name>
</gene>
<dbReference type="AlphaFoldDB" id="A0A498LUF1"/>
<dbReference type="GO" id="GO:0000981">
    <property type="term" value="F:DNA-binding transcription factor activity, RNA polymerase II-specific"/>
    <property type="evidence" value="ECO:0007669"/>
    <property type="project" value="TreeGrafter"/>
</dbReference>
<keyword evidence="3" id="KW-0238">DNA-binding</keyword>
<evidence type="ECO:0000256" key="2">
    <source>
        <dbReference type="ARBA" id="ARBA00023015"/>
    </source>
</evidence>
<evidence type="ECO:0000256" key="4">
    <source>
        <dbReference type="ARBA" id="ARBA00023163"/>
    </source>
</evidence>
<comment type="subcellular location">
    <subcellularLocation>
        <location evidence="1">Nucleus</location>
    </subcellularLocation>
</comment>
<dbReference type="InterPro" id="IPR036388">
    <property type="entry name" value="WH-like_DNA-bd_sf"/>
</dbReference>
<dbReference type="FunFam" id="2.60.200.10:FF:000014">
    <property type="entry name" value="Interferon regulatory factor 3"/>
    <property type="match status" value="1"/>
</dbReference>
<dbReference type="GO" id="GO:0002376">
    <property type="term" value="P:immune system process"/>
    <property type="evidence" value="ECO:0007669"/>
    <property type="project" value="TreeGrafter"/>
</dbReference>
<proteinExistence type="predicted"/>
<keyword evidence="5" id="KW-0539">Nucleus</keyword>
<dbReference type="GO" id="GO:0000978">
    <property type="term" value="F:RNA polymerase II cis-regulatory region sequence-specific DNA binding"/>
    <property type="evidence" value="ECO:0007669"/>
    <property type="project" value="TreeGrafter"/>
</dbReference>
<evidence type="ECO:0000256" key="3">
    <source>
        <dbReference type="ARBA" id="ARBA00023125"/>
    </source>
</evidence>
<dbReference type="SUPFAM" id="SSF49879">
    <property type="entry name" value="SMAD/FHA domain"/>
    <property type="match status" value="1"/>
</dbReference>
<dbReference type="PROSITE" id="PS51507">
    <property type="entry name" value="IRF_2"/>
    <property type="match status" value="1"/>
</dbReference>
<name>A0A498LUF1_LABRO</name>
<dbReference type="Gene3D" id="1.10.10.10">
    <property type="entry name" value="Winged helix-like DNA-binding domain superfamily/Winged helix DNA-binding domain"/>
    <property type="match status" value="1"/>
</dbReference>
<dbReference type="Pfam" id="PF10401">
    <property type="entry name" value="IRF-3"/>
    <property type="match status" value="1"/>
</dbReference>
<dbReference type="Proteomes" id="UP000290572">
    <property type="component" value="Unassembled WGS sequence"/>
</dbReference>
<dbReference type="InterPro" id="IPR001346">
    <property type="entry name" value="Interferon_reg_fact_DNA-bd_dom"/>
</dbReference>
<dbReference type="CDD" id="cd00103">
    <property type="entry name" value="IRF"/>
    <property type="match status" value="1"/>
</dbReference>
<comment type="caution">
    <text evidence="6">The sequence shown here is derived from an EMBL/GenBank/DDBJ whole genome shotgun (WGS) entry which is preliminary data.</text>
</comment>
<dbReference type="OrthoDB" id="8691508at2759"/>
<dbReference type="SMART" id="SM01243">
    <property type="entry name" value="IRF-3"/>
    <property type="match status" value="1"/>
</dbReference>
<dbReference type="PANTHER" id="PTHR11949:SF1">
    <property type="entry name" value="INTERFERON REGULATORY FACTOR 3"/>
    <property type="match status" value="1"/>
</dbReference>
<evidence type="ECO:0000256" key="5">
    <source>
        <dbReference type="ARBA" id="ARBA00023242"/>
    </source>
</evidence>
<dbReference type="PANTHER" id="PTHR11949">
    <property type="entry name" value="INTERFERON REGULATORY FACTOR"/>
    <property type="match status" value="1"/>
</dbReference>
<dbReference type="InterPro" id="IPR008984">
    <property type="entry name" value="SMAD_FHA_dom_sf"/>
</dbReference>
<dbReference type="SUPFAM" id="SSF46785">
    <property type="entry name" value="Winged helix' DNA-binding domain"/>
    <property type="match status" value="1"/>
</dbReference>
<keyword evidence="2" id="KW-0805">Transcription regulation</keyword>
<dbReference type="Gene3D" id="2.60.200.10">
    <property type="match status" value="1"/>
</dbReference>
<evidence type="ECO:0000313" key="7">
    <source>
        <dbReference type="Proteomes" id="UP000290572"/>
    </source>
</evidence>
<dbReference type="EMBL" id="QBIY01013091">
    <property type="protein sequence ID" value="RXN12069.1"/>
    <property type="molecule type" value="Genomic_DNA"/>
</dbReference>
<dbReference type="InterPro" id="IPR019471">
    <property type="entry name" value="Interferon_reg_factor-3"/>
</dbReference>
<dbReference type="STRING" id="84645.A0A498LUF1"/>
<organism evidence="6 7">
    <name type="scientific">Labeo rohita</name>
    <name type="common">Indian major carp</name>
    <name type="synonym">Cyprinus rohita</name>
    <dbReference type="NCBI Taxonomy" id="84645"/>
    <lineage>
        <taxon>Eukaryota</taxon>
        <taxon>Metazoa</taxon>
        <taxon>Chordata</taxon>
        <taxon>Craniata</taxon>
        <taxon>Vertebrata</taxon>
        <taxon>Euteleostomi</taxon>
        <taxon>Actinopterygii</taxon>
        <taxon>Neopterygii</taxon>
        <taxon>Teleostei</taxon>
        <taxon>Ostariophysi</taxon>
        <taxon>Cypriniformes</taxon>
        <taxon>Cyprinidae</taxon>
        <taxon>Labeoninae</taxon>
        <taxon>Labeonini</taxon>
        <taxon>Labeo</taxon>
    </lineage>
</organism>
<reference evidence="6 7" key="1">
    <citation type="submission" date="2018-03" db="EMBL/GenBank/DDBJ databases">
        <title>Draft genome sequence of Rohu Carp (Labeo rohita).</title>
        <authorList>
            <person name="Das P."/>
            <person name="Kushwaha B."/>
            <person name="Joshi C.G."/>
            <person name="Kumar D."/>
            <person name="Nagpure N.S."/>
            <person name="Sahoo L."/>
            <person name="Das S.P."/>
            <person name="Bit A."/>
            <person name="Patnaik S."/>
            <person name="Meher P.K."/>
            <person name="Jayasankar P."/>
            <person name="Koringa P.G."/>
            <person name="Patel N.V."/>
            <person name="Hinsu A.T."/>
            <person name="Kumar R."/>
            <person name="Pandey M."/>
            <person name="Agarwal S."/>
            <person name="Srivastava S."/>
            <person name="Singh M."/>
            <person name="Iquebal M.A."/>
            <person name="Jaiswal S."/>
            <person name="Angadi U.B."/>
            <person name="Kumar N."/>
            <person name="Raza M."/>
            <person name="Shah T.M."/>
            <person name="Rai A."/>
            <person name="Jena J.K."/>
        </authorList>
    </citation>
    <scope>NUCLEOTIDE SEQUENCE [LARGE SCALE GENOMIC DNA]</scope>
    <source>
        <strain evidence="6">DASCIFA01</strain>
        <tissue evidence="6">Testis</tissue>
    </source>
</reference>
<dbReference type="InterPro" id="IPR017855">
    <property type="entry name" value="SMAD-like_dom_sf"/>
</dbReference>